<keyword evidence="2 3" id="KW-0378">Hydrolase</keyword>
<sequence length="150" mass="16869">MKEQNRDESVVVLAQSGHSFILIDQFRAPVQMKVTQLPGGGVEGGESLEAAARREFEEEAGYRCGELHYLGELWPAPWMANEVTHVFFTNEVTEHIGQALESHESIEVVHVPINDCVKRIQTNEYKDAELCYAVLLACSKRLVHEVECEA</sequence>
<evidence type="ECO:0000313" key="5">
    <source>
        <dbReference type="EMBL" id="KGP91864.1"/>
    </source>
</evidence>
<dbReference type="Proteomes" id="UP000030153">
    <property type="component" value="Unassembled WGS sequence"/>
</dbReference>
<dbReference type="InterPro" id="IPR000086">
    <property type="entry name" value="NUDIX_hydrolase_dom"/>
</dbReference>
<dbReference type="Gene3D" id="3.90.79.10">
    <property type="entry name" value="Nucleoside Triphosphate Pyrophosphohydrolase"/>
    <property type="match status" value="1"/>
</dbReference>
<name>A0A0A2UVE8_9BACI</name>
<dbReference type="CDD" id="cd03424">
    <property type="entry name" value="NUDIX_ADPRase_Nudt5_UGPPase_Nudt14"/>
    <property type="match status" value="1"/>
</dbReference>
<protein>
    <submittedName>
        <fullName evidence="5">NUDIX hydrolase</fullName>
    </submittedName>
</protein>
<dbReference type="PANTHER" id="PTHR11839:SF18">
    <property type="entry name" value="NUDIX HYDROLASE DOMAIN-CONTAINING PROTEIN"/>
    <property type="match status" value="1"/>
</dbReference>
<evidence type="ECO:0000256" key="2">
    <source>
        <dbReference type="ARBA" id="ARBA00022801"/>
    </source>
</evidence>
<dbReference type="eggNOG" id="COG0494">
    <property type="taxonomic scope" value="Bacteria"/>
</dbReference>
<dbReference type="PROSITE" id="PS00893">
    <property type="entry name" value="NUDIX_BOX"/>
    <property type="match status" value="1"/>
</dbReference>
<comment type="caution">
    <text evidence="5">The sequence shown here is derived from an EMBL/GenBank/DDBJ whole genome shotgun (WGS) entry which is preliminary data.</text>
</comment>
<dbReference type="EMBL" id="AVBG01000004">
    <property type="protein sequence ID" value="KGP91864.1"/>
    <property type="molecule type" value="Genomic_DNA"/>
</dbReference>
<dbReference type="PANTHER" id="PTHR11839">
    <property type="entry name" value="UDP/ADP-SUGAR PYROPHOSPHATASE"/>
    <property type="match status" value="1"/>
</dbReference>
<dbReference type="GO" id="GO:0019693">
    <property type="term" value="P:ribose phosphate metabolic process"/>
    <property type="evidence" value="ECO:0007669"/>
    <property type="project" value="TreeGrafter"/>
</dbReference>
<dbReference type="RefSeq" id="WP_036781962.1">
    <property type="nucleotide sequence ID" value="NZ_AVBG01000004.1"/>
</dbReference>
<comment type="similarity">
    <text evidence="3">Belongs to the Nudix hydrolase family.</text>
</comment>
<gene>
    <name evidence="5" type="ORF">N780_16055</name>
</gene>
<proteinExistence type="inferred from homology"/>
<dbReference type="PRINTS" id="PR00502">
    <property type="entry name" value="NUDIXFAMILY"/>
</dbReference>
<dbReference type="PROSITE" id="PS51462">
    <property type="entry name" value="NUDIX"/>
    <property type="match status" value="1"/>
</dbReference>
<comment type="cofactor">
    <cofactor evidence="1">
        <name>Mg(2+)</name>
        <dbReference type="ChEBI" id="CHEBI:18420"/>
    </cofactor>
</comment>
<organism evidence="5 6">
    <name type="scientific">Pontibacillus chungwhensis BH030062</name>
    <dbReference type="NCBI Taxonomy" id="1385513"/>
    <lineage>
        <taxon>Bacteria</taxon>
        <taxon>Bacillati</taxon>
        <taxon>Bacillota</taxon>
        <taxon>Bacilli</taxon>
        <taxon>Bacillales</taxon>
        <taxon>Bacillaceae</taxon>
        <taxon>Pontibacillus</taxon>
    </lineage>
</organism>
<evidence type="ECO:0000256" key="1">
    <source>
        <dbReference type="ARBA" id="ARBA00001946"/>
    </source>
</evidence>
<dbReference type="Pfam" id="PF00293">
    <property type="entry name" value="NUDIX"/>
    <property type="match status" value="1"/>
</dbReference>
<evidence type="ECO:0000259" key="4">
    <source>
        <dbReference type="PROSITE" id="PS51462"/>
    </source>
</evidence>
<accession>A0A0A2UVE8</accession>
<dbReference type="GO" id="GO:0016462">
    <property type="term" value="F:pyrophosphatase activity"/>
    <property type="evidence" value="ECO:0007669"/>
    <property type="project" value="UniProtKB-ARBA"/>
</dbReference>
<dbReference type="STRING" id="1385513.N780_16055"/>
<feature type="domain" description="Nudix hydrolase" evidence="4">
    <location>
        <begin position="3"/>
        <end position="133"/>
    </location>
</feature>
<evidence type="ECO:0000313" key="6">
    <source>
        <dbReference type="Proteomes" id="UP000030153"/>
    </source>
</evidence>
<dbReference type="SUPFAM" id="SSF55811">
    <property type="entry name" value="Nudix"/>
    <property type="match status" value="1"/>
</dbReference>
<evidence type="ECO:0000256" key="3">
    <source>
        <dbReference type="RuleBase" id="RU003476"/>
    </source>
</evidence>
<dbReference type="InterPro" id="IPR020084">
    <property type="entry name" value="NUDIX_hydrolase_CS"/>
</dbReference>
<dbReference type="InterPro" id="IPR015797">
    <property type="entry name" value="NUDIX_hydrolase-like_dom_sf"/>
</dbReference>
<dbReference type="OrthoDB" id="369191at2"/>
<reference evidence="5 6" key="1">
    <citation type="submission" date="2013-08" db="EMBL/GenBank/DDBJ databases">
        <title>Genome of Pontibacillus chungwhensis.</title>
        <authorList>
            <person name="Wang Q."/>
            <person name="Wang G."/>
        </authorList>
    </citation>
    <scope>NUCLEOTIDE SEQUENCE [LARGE SCALE GENOMIC DNA]</scope>
    <source>
        <strain evidence="5 6">BH030062</strain>
    </source>
</reference>
<dbReference type="AlphaFoldDB" id="A0A0A2UVE8"/>
<dbReference type="GO" id="GO:0006753">
    <property type="term" value="P:nucleoside phosphate metabolic process"/>
    <property type="evidence" value="ECO:0007669"/>
    <property type="project" value="TreeGrafter"/>
</dbReference>
<dbReference type="InterPro" id="IPR020476">
    <property type="entry name" value="Nudix_hydrolase"/>
</dbReference>
<keyword evidence="6" id="KW-1185">Reference proteome</keyword>